<evidence type="ECO:0000256" key="6">
    <source>
        <dbReference type="ARBA" id="ARBA00022982"/>
    </source>
</evidence>
<comment type="caution">
    <text evidence="12">The sequence shown here is derived from an EMBL/GenBank/DDBJ whole genome shotgun (WGS) entry which is preliminary data.</text>
</comment>
<dbReference type="InterPro" id="IPR039261">
    <property type="entry name" value="FNR_nucleotide-bd"/>
</dbReference>
<dbReference type="Gene3D" id="2.10.240.10">
    <property type="entry name" value="Dihydroorotate dehydrogenase, electron transfer subunit"/>
    <property type="match status" value="1"/>
</dbReference>
<dbReference type="Proteomes" id="UP000269499">
    <property type="component" value="Unassembled WGS sequence"/>
</dbReference>
<keyword evidence="6" id="KW-0249">Electron transport</keyword>
<feature type="binding site" evidence="10">
    <location>
        <position position="248"/>
    </location>
    <ligand>
        <name>[2Fe-2S] cluster</name>
        <dbReference type="ChEBI" id="CHEBI:190135"/>
    </ligand>
</feature>
<dbReference type="Pfam" id="PF10418">
    <property type="entry name" value="DHODB_Fe-S_bind"/>
    <property type="match status" value="1"/>
</dbReference>
<name>A0A497F7J4_9CREN</name>
<evidence type="ECO:0000313" key="13">
    <source>
        <dbReference type="Proteomes" id="UP000269499"/>
    </source>
</evidence>
<keyword evidence="5" id="KW-0274">FAD</keyword>
<dbReference type="SUPFAM" id="SSF63380">
    <property type="entry name" value="Riboflavin synthase domain-like"/>
    <property type="match status" value="1"/>
</dbReference>
<dbReference type="InterPro" id="IPR001433">
    <property type="entry name" value="OxRdtase_FAD/NAD-bd"/>
</dbReference>
<dbReference type="PRINTS" id="PR00371">
    <property type="entry name" value="FPNCR"/>
</dbReference>
<dbReference type="PIRSF" id="PIRSF006816">
    <property type="entry name" value="Cyc3_hyd_g"/>
    <property type="match status" value="1"/>
</dbReference>
<dbReference type="SUPFAM" id="SSF52343">
    <property type="entry name" value="Ferredoxin reductase-like, C-terminal NADP-linked domain"/>
    <property type="match status" value="1"/>
</dbReference>
<dbReference type="InterPro" id="IPR017927">
    <property type="entry name" value="FAD-bd_FR_type"/>
</dbReference>
<keyword evidence="7 10" id="KW-0408">Iron</keyword>
<evidence type="ECO:0000259" key="11">
    <source>
        <dbReference type="PROSITE" id="PS51384"/>
    </source>
</evidence>
<dbReference type="Pfam" id="PF00970">
    <property type="entry name" value="FAD_binding_6"/>
    <property type="match status" value="1"/>
</dbReference>
<evidence type="ECO:0000256" key="7">
    <source>
        <dbReference type="ARBA" id="ARBA00023004"/>
    </source>
</evidence>
<evidence type="ECO:0000256" key="10">
    <source>
        <dbReference type="PIRSR" id="PIRSR006816-2"/>
    </source>
</evidence>
<evidence type="ECO:0000256" key="4">
    <source>
        <dbReference type="ARBA" id="ARBA00022723"/>
    </source>
</evidence>
<keyword evidence="3 10" id="KW-0001">2Fe-2S</keyword>
<reference evidence="12 13" key="1">
    <citation type="submission" date="2018-06" db="EMBL/GenBank/DDBJ databases">
        <title>Extensive metabolic versatility and redundancy in microbially diverse, dynamic hydrothermal sediments.</title>
        <authorList>
            <person name="Dombrowski N."/>
            <person name="Teske A."/>
            <person name="Baker B.J."/>
        </authorList>
    </citation>
    <scope>NUCLEOTIDE SEQUENCE [LARGE SCALE GENOMIC DNA]</scope>
    <source>
        <strain evidence="12">B20_G2</strain>
    </source>
</reference>
<evidence type="ECO:0000256" key="5">
    <source>
        <dbReference type="ARBA" id="ARBA00022827"/>
    </source>
</evidence>
<dbReference type="Gene3D" id="2.40.30.10">
    <property type="entry name" value="Translation factors"/>
    <property type="match status" value="1"/>
</dbReference>
<dbReference type="PANTHER" id="PTHR43513:SF1">
    <property type="entry name" value="ANAEROBIC SULFITE REDUCTASE SUBUNIT B"/>
    <property type="match status" value="1"/>
</dbReference>
<sequence>MQNPKSRSIYTPFPAEVTQIIDEAPEIKTFRLKFIDKNHGDFKFNPGQFIQLSVYGFGEAPFAISSPPSLTGAIEVTVRVVGRVTRALFNLKVGSQVGVRGPYGNGFPLDSMRKKNVVLVGGGTGLSPLRPLIWHICENRSEFERVVLLYGARTPKDLLFRREYEDWKEKIEVHLTVDFADETWRGSVGVVTKLFDVVEVPKENAVAVACGPPIMMKFTALKLMELGFKPNQIYVSLERLMKCGVGKCGRCMLSNGKYVCMDGPVFRLDEIPFKEVEA</sequence>
<dbReference type="PRINTS" id="PR00410">
    <property type="entry name" value="PHEHYDRXLASE"/>
</dbReference>
<dbReference type="InterPro" id="IPR037117">
    <property type="entry name" value="Dihydroorotate_DH_ele_sf"/>
</dbReference>
<keyword evidence="8 10" id="KW-0411">Iron-sulfur</keyword>
<dbReference type="InterPro" id="IPR050353">
    <property type="entry name" value="PyrK_electron_transfer"/>
</dbReference>
<organism evidence="12 13">
    <name type="scientific">Thermoproteota archaeon</name>
    <dbReference type="NCBI Taxonomy" id="2056631"/>
    <lineage>
        <taxon>Archaea</taxon>
        <taxon>Thermoproteota</taxon>
    </lineage>
</organism>
<keyword evidence="4 10" id="KW-0479">Metal-binding</keyword>
<dbReference type="GO" id="GO:0051537">
    <property type="term" value="F:2 iron, 2 sulfur cluster binding"/>
    <property type="evidence" value="ECO:0007669"/>
    <property type="project" value="UniProtKB-KW"/>
</dbReference>
<dbReference type="InterPro" id="IPR019480">
    <property type="entry name" value="Dihydroorotate_DH_Fe-S-bd"/>
</dbReference>
<evidence type="ECO:0000256" key="8">
    <source>
        <dbReference type="ARBA" id="ARBA00023014"/>
    </source>
</evidence>
<feature type="domain" description="FAD-binding FR-type" evidence="11">
    <location>
        <begin position="10"/>
        <end position="109"/>
    </location>
</feature>
<proteinExistence type="predicted"/>
<dbReference type="AlphaFoldDB" id="A0A497F7J4"/>
<accession>A0A497F7J4</accession>
<dbReference type="Gene3D" id="3.40.50.80">
    <property type="entry name" value="Nucleotide-binding domain of ferredoxin-NADP reductase (FNR) module"/>
    <property type="match status" value="1"/>
</dbReference>
<dbReference type="GO" id="GO:0046872">
    <property type="term" value="F:metal ion binding"/>
    <property type="evidence" value="ECO:0007669"/>
    <property type="project" value="UniProtKB-KW"/>
</dbReference>
<dbReference type="InterPro" id="IPR012165">
    <property type="entry name" value="Cyt_c3_hydrogenase_gsu"/>
</dbReference>
<feature type="binding site" evidence="10">
    <location>
        <position position="260"/>
    </location>
    <ligand>
        <name>[2Fe-2S] cluster</name>
        <dbReference type="ChEBI" id="CHEBI:190135"/>
    </ligand>
</feature>
<dbReference type="CDD" id="cd06221">
    <property type="entry name" value="sulfite_reductase_like"/>
    <property type="match status" value="1"/>
</dbReference>
<dbReference type="InterPro" id="IPR008333">
    <property type="entry name" value="Cbr1-like_FAD-bd_dom"/>
</dbReference>
<gene>
    <name evidence="12" type="ORF">DRJ26_00620</name>
</gene>
<comment type="cofactor">
    <cofactor evidence="9">
        <name>[2Fe-2S] cluster</name>
        <dbReference type="ChEBI" id="CHEBI:190135"/>
    </cofactor>
</comment>
<comment type="cofactor">
    <cofactor evidence="10">
        <name>[2Fe-2S] cluster</name>
        <dbReference type="ChEBI" id="CHEBI:190135"/>
    </cofactor>
    <text evidence="10">Binds 1 [2Fe-2S] cluster per subunit.</text>
</comment>
<evidence type="ECO:0000256" key="3">
    <source>
        <dbReference type="ARBA" id="ARBA00022714"/>
    </source>
</evidence>
<dbReference type="PROSITE" id="PS51384">
    <property type="entry name" value="FAD_FR"/>
    <property type="match status" value="1"/>
</dbReference>
<evidence type="ECO:0000256" key="2">
    <source>
        <dbReference type="ARBA" id="ARBA00022630"/>
    </source>
</evidence>
<dbReference type="InterPro" id="IPR001709">
    <property type="entry name" value="Flavoprot_Pyr_Nucl_cyt_Rdtase"/>
</dbReference>
<evidence type="ECO:0000256" key="9">
    <source>
        <dbReference type="ARBA" id="ARBA00034078"/>
    </source>
</evidence>
<keyword evidence="2" id="KW-0285">Flavoprotein</keyword>
<dbReference type="GO" id="GO:0006221">
    <property type="term" value="P:pyrimidine nucleotide biosynthetic process"/>
    <property type="evidence" value="ECO:0007669"/>
    <property type="project" value="InterPro"/>
</dbReference>
<dbReference type="EMBL" id="QMRA01000005">
    <property type="protein sequence ID" value="RLE55565.1"/>
    <property type="molecule type" value="Genomic_DNA"/>
</dbReference>
<dbReference type="GO" id="GO:0016491">
    <property type="term" value="F:oxidoreductase activity"/>
    <property type="evidence" value="ECO:0007669"/>
    <property type="project" value="InterPro"/>
</dbReference>
<keyword evidence="1" id="KW-0813">Transport</keyword>
<dbReference type="GO" id="GO:0050660">
    <property type="term" value="F:flavin adenine dinucleotide binding"/>
    <property type="evidence" value="ECO:0007669"/>
    <property type="project" value="InterPro"/>
</dbReference>
<dbReference type="Pfam" id="PF00175">
    <property type="entry name" value="NAD_binding_1"/>
    <property type="match status" value="1"/>
</dbReference>
<evidence type="ECO:0000313" key="12">
    <source>
        <dbReference type="EMBL" id="RLE55565.1"/>
    </source>
</evidence>
<evidence type="ECO:0000256" key="1">
    <source>
        <dbReference type="ARBA" id="ARBA00022448"/>
    </source>
</evidence>
<protein>
    <recommendedName>
        <fullName evidence="11">FAD-binding FR-type domain-containing protein</fullName>
    </recommendedName>
</protein>
<dbReference type="PANTHER" id="PTHR43513">
    <property type="entry name" value="DIHYDROOROTATE DEHYDROGENASE B (NAD(+)), ELECTRON TRANSFER SUBUNIT"/>
    <property type="match status" value="1"/>
</dbReference>
<feature type="binding site" evidence="10">
    <location>
        <position position="243"/>
    </location>
    <ligand>
        <name>[2Fe-2S] cluster</name>
        <dbReference type="ChEBI" id="CHEBI:190135"/>
    </ligand>
</feature>
<feature type="binding site" evidence="10">
    <location>
        <position position="251"/>
    </location>
    <ligand>
        <name>[2Fe-2S] cluster</name>
        <dbReference type="ChEBI" id="CHEBI:190135"/>
    </ligand>
</feature>
<dbReference type="InterPro" id="IPR017938">
    <property type="entry name" value="Riboflavin_synthase-like_b-brl"/>
</dbReference>